<evidence type="ECO:0000256" key="5">
    <source>
        <dbReference type="ARBA" id="ARBA00023015"/>
    </source>
</evidence>
<dbReference type="Pfam" id="PF00486">
    <property type="entry name" value="Trans_reg_C"/>
    <property type="match status" value="1"/>
</dbReference>
<proteinExistence type="predicted"/>
<dbReference type="PANTHER" id="PTHR48111:SF49">
    <property type="entry name" value="HEME RESPONSE REGULATOR HSSR"/>
    <property type="match status" value="1"/>
</dbReference>
<dbReference type="PANTHER" id="PTHR48111">
    <property type="entry name" value="REGULATOR OF RPOS"/>
    <property type="match status" value="1"/>
</dbReference>
<evidence type="ECO:0000256" key="2">
    <source>
        <dbReference type="ARBA" id="ARBA00022490"/>
    </source>
</evidence>
<evidence type="ECO:0000256" key="11">
    <source>
        <dbReference type="ARBA" id="ARBA00039976"/>
    </source>
</evidence>
<organism evidence="12 13">
    <name type="scientific">Mariniplasma anaerobium</name>
    <dbReference type="NCBI Taxonomy" id="2735436"/>
    <lineage>
        <taxon>Bacteria</taxon>
        <taxon>Bacillati</taxon>
        <taxon>Mycoplasmatota</taxon>
        <taxon>Mollicutes</taxon>
        <taxon>Acholeplasmatales</taxon>
        <taxon>Acholeplasmataceae</taxon>
        <taxon>Mariniplasma</taxon>
    </lineage>
</organism>
<dbReference type="InterPro" id="IPR039420">
    <property type="entry name" value="WalR-like"/>
</dbReference>
<dbReference type="GO" id="GO:0000156">
    <property type="term" value="F:phosphorelay response regulator activity"/>
    <property type="evidence" value="ECO:0007669"/>
    <property type="project" value="TreeGrafter"/>
</dbReference>
<keyword evidence="7 12" id="KW-0238">DNA-binding</keyword>
<dbReference type="GO" id="GO:0005829">
    <property type="term" value="C:cytosol"/>
    <property type="evidence" value="ECO:0007669"/>
    <property type="project" value="TreeGrafter"/>
</dbReference>
<dbReference type="GO" id="GO:0006355">
    <property type="term" value="P:regulation of DNA-templated transcription"/>
    <property type="evidence" value="ECO:0007669"/>
    <property type="project" value="InterPro"/>
</dbReference>
<evidence type="ECO:0000256" key="7">
    <source>
        <dbReference type="ARBA" id="ARBA00023125"/>
    </source>
</evidence>
<dbReference type="PROSITE" id="PS50110">
    <property type="entry name" value="RESPONSE_REGULATORY"/>
    <property type="match status" value="1"/>
</dbReference>
<evidence type="ECO:0000256" key="8">
    <source>
        <dbReference type="ARBA" id="ARBA00023159"/>
    </source>
</evidence>
<accession>A0A7U9XV16</accession>
<keyword evidence="13" id="KW-1185">Reference proteome</keyword>
<keyword evidence="5" id="KW-0805">Transcription regulation</keyword>
<sequence length="222" mass="25886">MIKILIVDDEYNIRKLFTKYLTNQGYKAIEAEDGQKAIQIFENEHIDLLITDVMMPLMDGITLTHKIRTSYPELPILMLTALDSFEDKEKGFISGVDDYMVKPVDLNEMLLRIKALLRRYQILSSNKIELKNFILDNQSGECILNGKPIELTRKEFSLLFKLLASPNKIFTREQLMNEIWGYDSESYDRTIDTHVKRLREHITTDEYEIITVRGLGYKAVLT</sequence>
<dbReference type="InterPro" id="IPR001867">
    <property type="entry name" value="OmpR/PhoB-type_DNA-bd"/>
</dbReference>
<keyword evidence="6" id="KW-0843">Virulence</keyword>
<dbReference type="KEGG" id="manr:MPAN_001380"/>
<evidence type="ECO:0000256" key="3">
    <source>
        <dbReference type="ARBA" id="ARBA00022553"/>
    </source>
</evidence>
<keyword evidence="4" id="KW-0902">Two-component regulatory system</keyword>
<dbReference type="PROSITE" id="PS51755">
    <property type="entry name" value="OMPR_PHOB"/>
    <property type="match status" value="1"/>
</dbReference>
<evidence type="ECO:0000256" key="4">
    <source>
        <dbReference type="ARBA" id="ARBA00023012"/>
    </source>
</evidence>
<dbReference type="EMBL" id="AP024412">
    <property type="protein sequence ID" value="BCR35245.1"/>
    <property type="molecule type" value="Genomic_DNA"/>
</dbReference>
<keyword evidence="8" id="KW-0010">Activator</keyword>
<dbReference type="GO" id="GO:0000976">
    <property type="term" value="F:transcription cis-regulatory region binding"/>
    <property type="evidence" value="ECO:0007669"/>
    <property type="project" value="TreeGrafter"/>
</dbReference>
<gene>
    <name evidence="12" type="ORF">MPAN_001380</name>
</gene>
<keyword evidence="2" id="KW-0963">Cytoplasm</keyword>
<dbReference type="SMART" id="SM00862">
    <property type="entry name" value="Trans_reg_C"/>
    <property type="match status" value="1"/>
</dbReference>
<evidence type="ECO:0000313" key="12">
    <source>
        <dbReference type="EMBL" id="BCR35245.1"/>
    </source>
</evidence>
<evidence type="ECO:0000313" key="13">
    <source>
        <dbReference type="Proteomes" id="UP000620133"/>
    </source>
</evidence>
<dbReference type="SMART" id="SM00448">
    <property type="entry name" value="REC"/>
    <property type="match status" value="1"/>
</dbReference>
<dbReference type="InterPro" id="IPR001789">
    <property type="entry name" value="Sig_transdc_resp-reg_receiver"/>
</dbReference>
<dbReference type="Proteomes" id="UP000620133">
    <property type="component" value="Chromosome"/>
</dbReference>
<name>A0A7U9XV16_9MOLU</name>
<dbReference type="CDD" id="cd17574">
    <property type="entry name" value="REC_OmpR"/>
    <property type="match status" value="1"/>
</dbReference>
<comment type="function">
    <text evidence="10">Member of the two-component regulatory system HssS/HssR involved in intracellular heme homeostasis and tempering of staphylococcal virulence. Phosphorylated HssR binds to a direct repeat sequence within hrtAB promoter and activates the expression of hrtAB, an efflux pump, in response to extracellular heme, hemin, hemoglobin or blood.</text>
</comment>
<dbReference type="CDD" id="cd00383">
    <property type="entry name" value="trans_reg_C"/>
    <property type="match status" value="1"/>
</dbReference>
<keyword evidence="9" id="KW-0804">Transcription</keyword>
<dbReference type="GO" id="GO:0032993">
    <property type="term" value="C:protein-DNA complex"/>
    <property type="evidence" value="ECO:0007669"/>
    <property type="project" value="TreeGrafter"/>
</dbReference>
<protein>
    <recommendedName>
        <fullName evidence="11">Heme response regulator HssR</fullName>
    </recommendedName>
</protein>
<dbReference type="InterPro" id="IPR011006">
    <property type="entry name" value="CheY-like_superfamily"/>
</dbReference>
<dbReference type="FunFam" id="3.40.50.2300:FF:000001">
    <property type="entry name" value="DNA-binding response regulator PhoB"/>
    <property type="match status" value="1"/>
</dbReference>
<dbReference type="Pfam" id="PF00072">
    <property type="entry name" value="Response_reg"/>
    <property type="match status" value="1"/>
</dbReference>
<dbReference type="Gene3D" id="3.40.50.2300">
    <property type="match status" value="1"/>
</dbReference>
<dbReference type="RefSeq" id="WP_176239115.1">
    <property type="nucleotide sequence ID" value="NZ_AP024412.1"/>
</dbReference>
<reference evidence="12" key="1">
    <citation type="submission" date="2021-01" db="EMBL/GenBank/DDBJ databases">
        <title>Draft genome sequence of Acholeplasmataceae bacterium strain Mahy22.</title>
        <authorList>
            <person name="Watanabe M."/>
            <person name="Kojima H."/>
            <person name="Fukui M."/>
        </authorList>
    </citation>
    <scope>NUCLEOTIDE SEQUENCE</scope>
    <source>
        <strain evidence="12">Mahy22</strain>
    </source>
</reference>
<evidence type="ECO:0000256" key="10">
    <source>
        <dbReference type="ARBA" id="ARBA00037471"/>
    </source>
</evidence>
<comment type="subcellular location">
    <subcellularLocation>
        <location evidence="1">Cytoplasm</location>
    </subcellularLocation>
</comment>
<evidence type="ECO:0000256" key="9">
    <source>
        <dbReference type="ARBA" id="ARBA00023163"/>
    </source>
</evidence>
<dbReference type="InterPro" id="IPR036388">
    <property type="entry name" value="WH-like_DNA-bd_sf"/>
</dbReference>
<evidence type="ECO:0000256" key="6">
    <source>
        <dbReference type="ARBA" id="ARBA00023026"/>
    </source>
</evidence>
<dbReference type="Gene3D" id="1.10.10.10">
    <property type="entry name" value="Winged helix-like DNA-binding domain superfamily/Winged helix DNA-binding domain"/>
    <property type="match status" value="1"/>
</dbReference>
<dbReference type="SUPFAM" id="SSF52172">
    <property type="entry name" value="CheY-like"/>
    <property type="match status" value="1"/>
</dbReference>
<keyword evidence="3" id="KW-0597">Phosphoprotein</keyword>
<dbReference type="AlphaFoldDB" id="A0A7U9XV16"/>
<evidence type="ECO:0000256" key="1">
    <source>
        <dbReference type="ARBA" id="ARBA00004496"/>
    </source>
</evidence>